<proteinExistence type="predicted"/>
<dbReference type="PROSITE" id="PS50089">
    <property type="entry name" value="ZF_RING_2"/>
    <property type="match status" value="1"/>
</dbReference>
<evidence type="ECO:0000259" key="4">
    <source>
        <dbReference type="PROSITE" id="PS50089"/>
    </source>
</evidence>
<comment type="subcellular location">
    <subcellularLocation>
        <location evidence="1">Cytoplasm</location>
    </subcellularLocation>
</comment>
<reference evidence="5" key="1">
    <citation type="submission" date="2018-10" db="EMBL/GenBank/DDBJ databases">
        <title>Hidden diversity of soil giant viruses.</title>
        <authorList>
            <person name="Schulz F."/>
            <person name="Alteio L."/>
            <person name="Goudeau D."/>
            <person name="Ryan E.M."/>
            <person name="Malmstrom R.R."/>
            <person name="Blanchard J."/>
            <person name="Woyke T."/>
        </authorList>
    </citation>
    <scope>NUCLEOTIDE SEQUENCE</scope>
    <source>
        <strain evidence="5">HAV1</strain>
    </source>
</reference>
<keyword evidence="3" id="KW-0862">Zinc</keyword>
<name>A0A3G5A5J5_9VIRU</name>
<dbReference type="Pfam" id="PF00917">
    <property type="entry name" value="MATH"/>
    <property type="match status" value="1"/>
</dbReference>
<keyword evidence="2" id="KW-0963">Cytoplasm</keyword>
<dbReference type="EMBL" id="MK072280">
    <property type="protein sequence ID" value="AYV81511.1"/>
    <property type="molecule type" value="Genomic_DNA"/>
</dbReference>
<dbReference type="InterPro" id="IPR001841">
    <property type="entry name" value="Znf_RING"/>
</dbReference>
<dbReference type="InterPro" id="IPR013083">
    <property type="entry name" value="Znf_RING/FYVE/PHD"/>
</dbReference>
<accession>A0A3G5A5J5</accession>
<feature type="domain" description="RING-type" evidence="4">
    <location>
        <begin position="100"/>
        <end position="142"/>
    </location>
</feature>
<dbReference type="Gene3D" id="2.60.210.10">
    <property type="entry name" value="Apoptosis, Tumor Necrosis Factor Receptor Associated Protein 2, Chain A"/>
    <property type="match status" value="1"/>
</dbReference>
<evidence type="ECO:0000256" key="3">
    <source>
        <dbReference type="PROSITE-ProRule" id="PRU00175"/>
    </source>
</evidence>
<dbReference type="InterPro" id="IPR008974">
    <property type="entry name" value="TRAF-like"/>
</dbReference>
<keyword evidence="3" id="KW-0479">Metal-binding</keyword>
<keyword evidence="5" id="KW-0675">Receptor</keyword>
<dbReference type="SMART" id="SM00061">
    <property type="entry name" value="MATH"/>
    <property type="match status" value="1"/>
</dbReference>
<evidence type="ECO:0000313" key="5">
    <source>
        <dbReference type="EMBL" id="AYV81511.1"/>
    </source>
</evidence>
<protein>
    <submittedName>
        <fullName evidence="5">Putative TNF receptor-associated factor 6 isoform X1</fullName>
    </submittedName>
</protein>
<dbReference type="SUPFAM" id="SSF57850">
    <property type="entry name" value="RING/U-box"/>
    <property type="match status" value="1"/>
</dbReference>
<keyword evidence="3" id="KW-0863">Zinc-finger</keyword>
<dbReference type="Gene3D" id="3.30.40.10">
    <property type="entry name" value="Zinc/RING finger domain, C3HC4 (zinc finger)"/>
    <property type="match status" value="2"/>
</dbReference>
<dbReference type="InterPro" id="IPR002083">
    <property type="entry name" value="MATH/TRAF_dom"/>
</dbReference>
<organism evidence="5">
    <name type="scientific">Harvfovirus sp</name>
    <dbReference type="NCBI Taxonomy" id="2487768"/>
    <lineage>
        <taxon>Viruses</taxon>
        <taxon>Varidnaviria</taxon>
        <taxon>Bamfordvirae</taxon>
        <taxon>Nucleocytoviricota</taxon>
        <taxon>Megaviricetes</taxon>
        <taxon>Imitervirales</taxon>
        <taxon>Mimiviridae</taxon>
        <taxon>Klosneuvirinae</taxon>
    </lineage>
</organism>
<gene>
    <name evidence="5" type="ORF">Harvfovirus38_5</name>
</gene>
<evidence type="ECO:0000256" key="2">
    <source>
        <dbReference type="ARBA" id="ARBA00022490"/>
    </source>
</evidence>
<sequence length="461" mass="51511">MSAEVIMSALAEVKHKPEDHPLLTKPESLIATAAHSGVVPAVQGTTTSGGAPRNMQERTTSTIAATVPLYVLDDISQQPVSLTSIDHEYIHGILNTDYQCGICHRVPLHPVTPECCGQVSCQECLGRWVREQGANVKCPYCREPCGLPNQIQPASFVTKMISTLMVKCPHAECDDKPTIGKDGRNILEHVTKCCDALVSCTDCKKSLKRSVYEDHKPDSSPCLQMPLPCSVCACTIPRMDWDAHLQSTQHHSASTFKCMTLLKELEQLQVDLDKEKVASTNNRAELKEISPLITNIPATTATKLQAVDARYDARVAEQFIAIDVQMYEFEIPKWSEFKELTKYTSEKPLKIWGHEWYLKIEKEGTRIGLYLCCEAEGNFPVSVDYQLMLRKRNDDLGVCASVVFRTEFGKEKAWGLANFTSSETMEREGAYSRTEDKVTFGCKIIPVKGLKWGRYANRPSE</sequence>
<dbReference type="SUPFAM" id="SSF49599">
    <property type="entry name" value="TRAF domain-like"/>
    <property type="match status" value="1"/>
</dbReference>
<dbReference type="GO" id="GO:0008270">
    <property type="term" value="F:zinc ion binding"/>
    <property type="evidence" value="ECO:0007669"/>
    <property type="project" value="UniProtKB-KW"/>
</dbReference>
<evidence type="ECO:0000256" key="1">
    <source>
        <dbReference type="ARBA" id="ARBA00004496"/>
    </source>
</evidence>